<keyword evidence="5" id="KW-1185">Reference proteome</keyword>
<dbReference type="Proteomes" id="UP000800981">
    <property type="component" value="Unassembled WGS sequence"/>
</dbReference>
<dbReference type="InterPro" id="IPR016181">
    <property type="entry name" value="Acyl_CoA_acyltransferase"/>
</dbReference>
<organism evidence="4 5">
    <name type="scientific">Motilibacter deserti</name>
    <dbReference type="NCBI Taxonomy" id="2714956"/>
    <lineage>
        <taxon>Bacteria</taxon>
        <taxon>Bacillati</taxon>
        <taxon>Actinomycetota</taxon>
        <taxon>Actinomycetes</taxon>
        <taxon>Motilibacterales</taxon>
        <taxon>Motilibacteraceae</taxon>
        <taxon>Motilibacter</taxon>
    </lineage>
</organism>
<dbReference type="EMBL" id="JAANNP010000001">
    <property type="protein sequence ID" value="NHC12338.1"/>
    <property type="molecule type" value="Genomic_DNA"/>
</dbReference>
<evidence type="ECO:0000313" key="5">
    <source>
        <dbReference type="Proteomes" id="UP000800981"/>
    </source>
</evidence>
<dbReference type="CDD" id="cd04301">
    <property type="entry name" value="NAT_SF"/>
    <property type="match status" value="1"/>
</dbReference>
<feature type="domain" description="N-acetyltransferase" evidence="3">
    <location>
        <begin position="24"/>
        <end position="200"/>
    </location>
</feature>
<dbReference type="Gene3D" id="3.40.630.30">
    <property type="match status" value="1"/>
</dbReference>
<dbReference type="Pfam" id="PF00583">
    <property type="entry name" value="Acetyltransf_1"/>
    <property type="match status" value="2"/>
</dbReference>
<feature type="domain" description="N-acetyltransferase" evidence="3">
    <location>
        <begin position="198"/>
        <end position="338"/>
    </location>
</feature>
<dbReference type="InterPro" id="IPR050832">
    <property type="entry name" value="Bact_Acetyltransf"/>
</dbReference>
<accession>A0ABX0GPF8</accession>
<evidence type="ECO:0000256" key="2">
    <source>
        <dbReference type="ARBA" id="ARBA00023315"/>
    </source>
</evidence>
<dbReference type="SUPFAM" id="SSF55729">
    <property type="entry name" value="Acyl-CoA N-acyltransferases (Nat)"/>
    <property type="match status" value="2"/>
</dbReference>
<reference evidence="4 5" key="1">
    <citation type="submission" date="2020-03" db="EMBL/GenBank/DDBJ databases">
        <title>Two novel Motilibacter sp.</title>
        <authorList>
            <person name="Liu S."/>
        </authorList>
    </citation>
    <scope>NUCLEOTIDE SEQUENCE [LARGE SCALE GENOMIC DNA]</scope>
    <source>
        <strain evidence="4 5">E257</strain>
    </source>
</reference>
<protein>
    <submittedName>
        <fullName evidence="4">GNAT family N-acetyltransferase</fullName>
    </submittedName>
</protein>
<sequence length="338" mass="35762">MQRAGSCGSSAFRRYLSGRAGPVPALRGAAGAGDCVSPPPRRTGARVAFRLTELADPAPGAVRRLAWLATDDADVPLGSAFLRLFPGPGQAHVAEVAVTVHPAERRRGVGTALLAAAADAARADGRTRLLAQAQEGSPADAFCAARGLRRVLTLVYARLAMDEADFARIDAVYARPHEGYRLVSWEGTAPDALLGAFTAARSAMDDMPMSEADFGTVSWDADRVRAAAEAIERRGDVLHTVAAVCEADGSVAGFTELVVPGTGTGDGQHYGTAVVRAHRGRGLGRWVKAASIRIARDRHPGLAGLLTDTAESNVHMMRINDELGYRPTHTTYEYQLDL</sequence>
<evidence type="ECO:0000256" key="1">
    <source>
        <dbReference type="ARBA" id="ARBA00022679"/>
    </source>
</evidence>
<name>A0ABX0GPF8_9ACTN</name>
<dbReference type="InterPro" id="IPR000182">
    <property type="entry name" value="GNAT_dom"/>
</dbReference>
<dbReference type="PANTHER" id="PTHR43877:SF1">
    <property type="entry name" value="ACETYLTRANSFERASE"/>
    <property type="match status" value="1"/>
</dbReference>
<dbReference type="PANTHER" id="PTHR43877">
    <property type="entry name" value="AMINOALKYLPHOSPHONATE N-ACETYLTRANSFERASE-RELATED-RELATED"/>
    <property type="match status" value="1"/>
</dbReference>
<dbReference type="PROSITE" id="PS51186">
    <property type="entry name" value="GNAT"/>
    <property type="match status" value="2"/>
</dbReference>
<keyword evidence="2" id="KW-0012">Acyltransferase</keyword>
<gene>
    <name evidence="4" type="ORF">G9H71_00895</name>
</gene>
<evidence type="ECO:0000313" key="4">
    <source>
        <dbReference type="EMBL" id="NHC12338.1"/>
    </source>
</evidence>
<keyword evidence="1" id="KW-0808">Transferase</keyword>
<proteinExistence type="predicted"/>
<comment type="caution">
    <text evidence="4">The sequence shown here is derived from an EMBL/GenBank/DDBJ whole genome shotgun (WGS) entry which is preliminary data.</text>
</comment>
<evidence type="ECO:0000259" key="3">
    <source>
        <dbReference type="PROSITE" id="PS51186"/>
    </source>
</evidence>